<accession>A0ACB7XRX6</accession>
<keyword evidence="2" id="KW-1185">Reference proteome</keyword>
<dbReference type="Proteomes" id="UP000828048">
    <property type="component" value="Chromosome 1"/>
</dbReference>
<proteinExistence type="predicted"/>
<evidence type="ECO:0000313" key="1">
    <source>
        <dbReference type="EMBL" id="KAH7843778.1"/>
    </source>
</evidence>
<organism evidence="1 2">
    <name type="scientific">Vaccinium darrowii</name>
    <dbReference type="NCBI Taxonomy" id="229202"/>
    <lineage>
        <taxon>Eukaryota</taxon>
        <taxon>Viridiplantae</taxon>
        <taxon>Streptophyta</taxon>
        <taxon>Embryophyta</taxon>
        <taxon>Tracheophyta</taxon>
        <taxon>Spermatophyta</taxon>
        <taxon>Magnoliopsida</taxon>
        <taxon>eudicotyledons</taxon>
        <taxon>Gunneridae</taxon>
        <taxon>Pentapetalae</taxon>
        <taxon>asterids</taxon>
        <taxon>Ericales</taxon>
        <taxon>Ericaceae</taxon>
        <taxon>Vaccinioideae</taxon>
        <taxon>Vaccinieae</taxon>
        <taxon>Vaccinium</taxon>
    </lineage>
</organism>
<evidence type="ECO:0000313" key="2">
    <source>
        <dbReference type="Proteomes" id="UP000828048"/>
    </source>
</evidence>
<reference evidence="1 2" key="1">
    <citation type="journal article" date="2021" name="Hortic Res">
        <title>High-quality reference genome and annotation aids understanding of berry development for evergreen blueberry (Vaccinium darrowii).</title>
        <authorList>
            <person name="Yu J."/>
            <person name="Hulse-Kemp A.M."/>
            <person name="Babiker E."/>
            <person name="Staton M."/>
        </authorList>
    </citation>
    <scope>NUCLEOTIDE SEQUENCE [LARGE SCALE GENOMIC DNA]</scope>
    <source>
        <strain evidence="2">cv. NJ 8807/NJ 8810</strain>
        <tissue evidence="1">Young leaf</tissue>
    </source>
</reference>
<gene>
    <name evidence="1" type="ORF">Vadar_020658</name>
</gene>
<comment type="caution">
    <text evidence="1">The sequence shown here is derived from an EMBL/GenBank/DDBJ whole genome shotgun (WGS) entry which is preliminary data.</text>
</comment>
<protein>
    <submittedName>
        <fullName evidence="1">Uncharacterized protein</fullName>
    </submittedName>
</protein>
<dbReference type="EMBL" id="CM037151">
    <property type="protein sequence ID" value="KAH7843778.1"/>
    <property type="molecule type" value="Genomic_DNA"/>
</dbReference>
<sequence>MTHEIFTLGRDDAWRSIRGHNGQPCANFYIGDDFVFVNGALHWLGSSGMAQIKLCYFDVENEELGNLSLPCHVGGSQLGVLNDFLYLSDIRSLSHVNVWVMEDDIQTGAWTLKWVVKLPPLRVLSIPPAILDNIHDKSSYVKKTRLSYKRGGDDMTNVIRDALSKVLVHYYPVAGRLTTDSDGRLVVNCMDEGAVFVEAKAGSSRGVSAVIKG</sequence>
<name>A0ACB7XRX6_9ERIC</name>